<evidence type="ECO:0000256" key="3">
    <source>
        <dbReference type="ARBA" id="ARBA00022692"/>
    </source>
</evidence>
<feature type="transmembrane region" description="Helical" evidence="6">
    <location>
        <begin position="218"/>
        <end position="241"/>
    </location>
</feature>
<name>A0AAD8NTH7_TARER</name>
<dbReference type="Pfam" id="PF09335">
    <property type="entry name" value="VTT_dom"/>
    <property type="match status" value="1"/>
</dbReference>
<comment type="caution">
    <text evidence="8">The sequence shown here is derived from an EMBL/GenBank/DDBJ whole genome shotgun (WGS) entry which is preliminary data.</text>
</comment>
<keyword evidence="2" id="KW-1003">Cell membrane</keyword>
<evidence type="ECO:0000256" key="6">
    <source>
        <dbReference type="SAM" id="Phobius"/>
    </source>
</evidence>
<keyword evidence="9" id="KW-1185">Reference proteome</keyword>
<feature type="transmembrane region" description="Helical" evidence="6">
    <location>
        <begin position="150"/>
        <end position="172"/>
    </location>
</feature>
<dbReference type="Proteomes" id="UP001229421">
    <property type="component" value="Unassembled WGS sequence"/>
</dbReference>
<sequence length="419" mass="45961">MMAQKLLHTQEYRTGLTHQRSHATNLPVVRYGGHQPHLRHTPPSMSVVLSIGTSSLHHRNRPQPSENFYRSNTYLNLAGTALVSRNGKFGINSAQNLFKQSKFCFRSFKQGDEAYSDTSSNIDRSESRDEIVDVILGNQETKTTDTKSSLLAQLAIVLGIAATATLLSICLRQPSQVPTSGIQILARGASTSAVPGVGFSFNAFGYKVILPEYTPGWVYFWMLMAAGCGLFISEEALNIWVGISLARMLSLDGTSQSFVESFSKSAPHILSTVLWVYWGVCISDMIPFYLGRLFKKSGASDDVYSKLGISKDKAVGLTRIVQRYGNLIGFVERFSLGVRNPTAFLAGALDISPECFFAGVCCGGLITLPIQLGIGFLLRERPVFALATVATVVGAWTIFPYAVATSTALFLYLRQRYFN</sequence>
<dbReference type="InterPro" id="IPR032818">
    <property type="entry name" value="DedA-like"/>
</dbReference>
<reference evidence="8" key="1">
    <citation type="journal article" date="2023" name="bioRxiv">
        <title>Improved chromosome-level genome assembly for marigold (Tagetes erecta).</title>
        <authorList>
            <person name="Jiang F."/>
            <person name="Yuan L."/>
            <person name="Wang S."/>
            <person name="Wang H."/>
            <person name="Xu D."/>
            <person name="Wang A."/>
            <person name="Fan W."/>
        </authorList>
    </citation>
    <scope>NUCLEOTIDE SEQUENCE</scope>
    <source>
        <strain evidence="8">WSJ</strain>
        <tissue evidence="8">Leaf</tissue>
    </source>
</reference>
<feature type="transmembrane region" description="Helical" evidence="6">
    <location>
        <begin position="184"/>
        <end position="206"/>
    </location>
</feature>
<evidence type="ECO:0000256" key="2">
    <source>
        <dbReference type="ARBA" id="ARBA00022475"/>
    </source>
</evidence>
<dbReference type="GO" id="GO:0005886">
    <property type="term" value="C:plasma membrane"/>
    <property type="evidence" value="ECO:0007669"/>
    <property type="project" value="UniProtKB-SubCell"/>
</dbReference>
<feature type="transmembrane region" description="Helical" evidence="6">
    <location>
        <begin position="355"/>
        <end position="378"/>
    </location>
</feature>
<evidence type="ECO:0000256" key="4">
    <source>
        <dbReference type="ARBA" id="ARBA00022989"/>
    </source>
</evidence>
<evidence type="ECO:0000259" key="7">
    <source>
        <dbReference type="Pfam" id="PF09335"/>
    </source>
</evidence>
<evidence type="ECO:0000256" key="1">
    <source>
        <dbReference type="ARBA" id="ARBA00004651"/>
    </source>
</evidence>
<evidence type="ECO:0000313" key="8">
    <source>
        <dbReference type="EMBL" id="KAK1420604.1"/>
    </source>
</evidence>
<accession>A0AAD8NTH7</accession>
<dbReference type="PANTHER" id="PTHR30353:SF0">
    <property type="entry name" value="TRANSMEMBRANE PROTEIN"/>
    <property type="match status" value="1"/>
</dbReference>
<feature type="transmembrane region" description="Helical" evidence="6">
    <location>
        <begin position="384"/>
        <end position="413"/>
    </location>
</feature>
<protein>
    <recommendedName>
        <fullName evidence="7">VTT domain-containing protein</fullName>
    </recommendedName>
</protein>
<gene>
    <name evidence="8" type="ORF">QVD17_22326</name>
</gene>
<evidence type="ECO:0000256" key="5">
    <source>
        <dbReference type="ARBA" id="ARBA00023136"/>
    </source>
</evidence>
<keyword evidence="4 6" id="KW-1133">Transmembrane helix</keyword>
<dbReference type="EMBL" id="JAUHHV010000006">
    <property type="protein sequence ID" value="KAK1420604.1"/>
    <property type="molecule type" value="Genomic_DNA"/>
</dbReference>
<keyword evidence="5 6" id="KW-0472">Membrane</keyword>
<proteinExistence type="predicted"/>
<comment type="subcellular location">
    <subcellularLocation>
        <location evidence="1">Cell membrane</location>
        <topology evidence="1">Multi-pass membrane protein</topology>
    </subcellularLocation>
</comment>
<dbReference type="AlphaFoldDB" id="A0AAD8NTH7"/>
<feature type="domain" description="VTT" evidence="7">
    <location>
        <begin position="270"/>
        <end position="375"/>
    </location>
</feature>
<keyword evidence="3 6" id="KW-0812">Transmembrane</keyword>
<dbReference type="PANTHER" id="PTHR30353">
    <property type="entry name" value="INNER MEMBRANE PROTEIN DEDA-RELATED"/>
    <property type="match status" value="1"/>
</dbReference>
<organism evidence="8 9">
    <name type="scientific">Tagetes erecta</name>
    <name type="common">African marigold</name>
    <dbReference type="NCBI Taxonomy" id="13708"/>
    <lineage>
        <taxon>Eukaryota</taxon>
        <taxon>Viridiplantae</taxon>
        <taxon>Streptophyta</taxon>
        <taxon>Embryophyta</taxon>
        <taxon>Tracheophyta</taxon>
        <taxon>Spermatophyta</taxon>
        <taxon>Magnoliopsida</taxon>
        <taxon>eudicotyledons</taxon>
        <taxon>Gunneridae</taxon>
        <taxon>Pentapetalae</taxon>
        <taxon>asterids</taxon>
        <taxon>campanulids</taxon>
        <taxon>Asterales</taxon>
        <taxon>Asteraceae</taxon>
        <taxon>Asteroideae</taxon>
        <taxon>Heliantheae alliance</taxon>
        <taxon>Tageteae</taxon>
        <taxon>Tagetes</taxon>
    </lineage>
</organism>
<dbReference type="InterPro" id="IPR032816">
    <property type="entry name" value="VTT_dom"/>
</dbReference>
<evidence type="ECO:0000313" key="9">
    <source>
        <dbReference type="Proteomes" id="UP001229421"/>
    </source>
</evidence>